<accession>A0A829H665</accession>
<gene>
    <name evidence="1" type="ORF">Lpp41_08423</name>
</gene>
<evidence type="ECO:0008006" key="3">
    <source>
        <dbReference type="Google" id="ProtNLM"/>
    </source>
</evidence>
<dbReference type="EMBL" id="ANKE01000391">
    <property type="protein sequence ID" value="EPC72886.1"/>
    <property type="molecule type" value="Genomic_DNA"/>
</dbReference>
<name>A0A829H665_LACPA</name>
<dbReference type="SUPFAM" id="SSF81301">
    <property type="entry name" value="Nucleotidyltransferase"/>
    <property type="match status" value="1"/>
</dbReference>
<organism evidence="1 2">
    <name type="scientific">Lacticaseibacillus paracasei subsp. paracasei Lpp41</name>
    <dbReference type="NCBI Taxonomy" id="1256208"/>
    <lineage>
        <taxon>Bacteria</taxon>
        <taxon>Bacillati</taxon>
        <taxon>Bacillota</taxon>
        <taxon>Bacilli</taxon>
        <taxon>Lactobacillales</taxon>
        <taxon>Lactobacillaceae</taxon>
        <taxon>Lacticaseibacillus</taxon>
    </lineage>
</organism>
<proteinExistence type="predicted"/>
<evidence type="ECO:0000313" key="2">
    <source>
        <dbReference type="Proteomes" id="UP000014244"/>
    </source>
</evidence>
<dbReference type="InterPro" id="IPR043519">
    <property type="entry name" value="NT_sf"/>
</dbReference>
<reference evidence="1 2" key="1">
    <citation type="journal article" date="2013" name="PLoS ONE">
        <title>Lactobacillus paracasei comparative genomics: towards species pan-genome definition and exploitation of diversity.</title>
        <authorList>
            <person name="Smokvina T."/>
            <person name="Wels M."/>
            <person name="Polka J."/>
            <person name="Chervaux C."/>
            <person name="Brisse S."/>
            <person name="Boekhorst J."/>
            <person name="van Hylckama Vlieg J.E."/>
            <person name="Siezen R.J."/>
        </authorList>
    </citation>
    <scope>NUCLEOTIDE SEQUENCE [LARGE SCALE GENOMIC DNA]</scope>
    <source>
        <strain evidence="1 2">Lpp41</strain>
    </source>
</reference>
<dbReference type="AlphaFoldDB" id="A0A829H665"/>
<evidence type="ECO:0000313" key="1">
    <source>
        <dbReference type="EMBL" id="EPC72886.1"/>
    </source>
</evidence>
<comment type="caution">
    <text evidence="1">The sequence shown here is derived from an EMBL/GenBank/DDBJ whole genome shotgun (WGS) entry which is preliminary data.</text>
</comment>
<protein>
    <recommendedName>
        <fullName evidence="3">RelA/SpoT domain-containing protein</fullName>
    </recommendedName>
</protein>
<sequence length="205" mass="24601">MQIESCFNLVQQHLAVLEELYRGFSDSFYNSNDVHSFNLKRTTISQLEANSVLFETTIKYRNKLVNYQLIDTDLMPLVKKDWPQFRFNYRTKLEDSFITKLQWYLKRDQPFYVFKSFNDFFGARLVIPDFRSFEQKILDYYVAKSDNMIVRAYIRDDSPRYHGLHLYIGSGNSKFLWEFQIWDKLDEADNLASHAIHERRKEGKG</sequence>
<dbReference type="Proteomes" id="UP000014244">
    <property type="component" value="Unassembled WGS sequence"/>
</dbReference>